<evidence type="ECO:0000256" key="10">
    <source>
        <dbReference type="ARBA" id="ARBA00023136"/>
    </source>
</evidence>
<keyword evidence="2" id="KW-0813">Transport</keyword>
<keyword evidence="4 11" id="KW-0812">Transmembrane</keyword>
<keyword evidence="7" id="KW-0931">ER-Golgi transport</keyword>
<dbReference type="AlphaFoldDB" id="A0A1R2C5H4"/>
<dbReference type="PANTHER" id="PTHR23284:SF0">
    <property type="entry name" value="PROLACTIN REGULATORY ELEMENT-BINDING PROTEIN"/>
    <property type="match status" value="1"/>
</dbReference>
<sequence length="335" mass="36897">MVCKRKHIQFSFPIWSLCIYKNYVLITGGGGGKKFGLENKLNIYKSGSMELVKEHSTGDQLASSLNYIPSKDLILAAYGKGISAFKINEKNDFVKLFYTESEKEKGSGTVRPFDQDTKIVSGGEEGVIKVWKFDSETSITKLVEIVVGIEVSCVDAKGKFVCAALKNKSCAIYSAETGCKLKSLMFSEKPSVPMMFKSCSFTNKSLLTLQTGPKMASYLTKWKITNDMQVIPEDSIQVSNTSATYLKVSKSGKLAGIGSSDGKIIVVKTDELEIVMSKMEFHMPATSLDFNSNESAMIIGAADYSCAYIKITSNFWNALYFVLSAIVISYFIIKT</sequence>
<keyword evidence="13" id="KW-1185">Reference proteome</keyword>
<gene>
    <name evidence="12" type="ORF">SteCoe_14678</name>
</gene>
<feature type="transmembrane region" description="Helical" evidence="11">
    <location>
        <begin position="315"/>
        <end position="333"/>
    </location>
</feature>
<keyword evidence="3" id="KW-0853">WD repeat</keyword>
<keyword evidence="6" id="KW-0256">Endoplasmic reticulum</keyword>
<dbReference type="GO" id="GO:0003400">
    <property type="term" value="P:regulation of COPII vesicle coating"/>
    <property type="evidence" value="ECO:0007669"/>
    <property type="project" value="TreeGrafter"/>
</dbReference>
<evidence type="ECO:0000313" key="13">
    <source>
        <dbReference type="Proteomes" id="UP000187209"/>
    </source>
</evidence>
<dbReference type="InterPro" id="IPR015943">
    <property type="entry name" value="WD40/YVTN_repeat-like_dom_sf"/>
</dbReference>
<protein>
    <recommendedName>
        <fullName evidence="14">Anaphase-promoting complex subunit 4 WD40 domain-containing protein</fullName>
    </recommendedName>
</protein>
<dbReference type="InterPro" id="IPR045260">
    <property type="entry name" value="Sec12-like"/>
</dbReference>
<evidence type="ECO:0000256" key="9">
    <source>
        <dbReference type="ARBA" id="ARBA00022989"/>
    </source>
</evidence>
<dbReference type="OrthoDB" id="287030at2759"/>
<dbReference type="Gene3D" id="2.130.10.10">
    <property type="entry name" value="YVTN repeat-like/Quinoprotein amine dehydrogenase"/>
    <property type="match status" value="1"/>
</dbReference>
<dbReference type="Proteomes" id="UP000187209">
    <property type="component" value="Unassembled WGS sequence"/>
</dbReference>
<accession>A0A1R2C5H4</accession>
<dbReference type="PANTHER" id="PTHR23284">
    <property type="entry name" value="PROLACTIN REGULATORY ELEMENT BINDING PROTEIN"/>
    <property type="match status" value="1"/>
</dbReference>
<comment type="subcellular location">
    <subcellularLocation>
        <location evidence="1">Endoplasmic reticulum membrane</location>
        <topology evidence="1">Single-pass membrane protein</topology>
    </subcellularLocation>
</comment>
<evidence type="ECO:0000256" key="6">
    <source>
        <dbReference type="ARBA" id="ARBA00022824"/>
    </source>
</evidence>
<evidence type="ECO:0000313" key="12">
    <source>
        <dbReference type="EMBL" id="OMJ84256.1"/>
    </source>
</evidence>
<evidence type="ECO:0000256" key="11">
    <source>
        <dbReference type="SAM" id="Phobius"/>
    </source>
</evidence>
<dbReference type="GO" id="GO:0005085">
    <property type="term" value="F:guanyl-nucleotide exchange factor activity"/>
    <property type="evidence" value="ECO:0007669"/>
    <property type="project" value="InterPro"/>
</dbReference>
<reference evidence="12 13" key="1">
    <citation type="submission" date="2016-11" db="EMBL/GenBank/DDBJ databases">
        <title>The macronuclear genome of Stentor coeruleus: a giant cell with tiny introns.</title>
        <authorList>
            <person name="Slabodnick M."/>
            <person name="Ruby J.G."/>
            <person name="Reiff S.B."/>
            <person name="Swart E.C."/>
            <person name="Gosai S."/>
            <person name="Prabakaran S."/>
            <person name="Witkowska E."/>
            <person name="Larue G.E."/>
            <person name="Fisher S."/>
            <person name="Freeman R.M."/>
            <person name="Gunawardena J."/>
            <person name="Chu W."/>
            <person name="Stover N.A."/>
            <person name="Gregory B.D."/>
            <person name="Nowacki M."/>
            <person name="Derisi J."/>
            <person name="Roy S.W."/>
            <person name="Marshall W.F."/>
            <person name="Sood P."/>
        </authorList>
    </citation>
    <scope>NUCLEOTIDE SEQUENCE [LARGE SCALE GENOMIC DNA]</scope>
    <source>
        <strain evidence="12">WM001</strain>
    </source>
</reference>
<organism evidence="12 13">
    <name type="scientific">Stentor coeruleus</name>
    <dbReference type="NCBI Taxonomy" id="5963"/>
    <lineage>
        <taxon>Eukaryota</taxon>
        <taxon>Sar</taxon>
        <taxon>Alveolata</taxon>
        <taxon>Ciliophora</taxon>
        <taxon>Postciliodesmatophora</taxon>
        <taxon>Heterotrichea</taxon>
        <taxon>Heterotrichida</taxon>
        <taxon>Stentoridae</taxon>
        <taxon>Stentor</taxon>
    </lineage>
</organism>
<keyword evidence="10 11" id="KW-0472">Membrane</keyword>
<proteinExistence type="predicted"/>
<evidence type="ECO:0000256" key="8">
    <source>
        <dbReference type="ARBA" id="ARBA00022927"/>
    </source>
</evidence>
<dbReference type="EMBL" id="MPUH01000275">
    <property type="protein sequence ID" value="OMJ84256.1"/>
    <property type="molecule type" value="Genomic_DNA"/>
</dbReference>
<evidence type="ECO:0000256" key="3">
    <source>
        <dbReference type="ARBA" id="ARBA00022574"/>
    </source>
</evidence>
<evidence type="ECO:0008006" key="14">
    <source>
        <dbReference type="Google" id="ProtNLM"/>
    </source>
</evidence>
<dbReference type="InterPro" id="IPR036322">
    <property type="entry name" value="WD40_repeat_dom_sf"/>
</dbReference>
<dbReference type="GO" id="GO:0015031">
    <property type="term" value="P:protein transport"/>
    <property type="evidence" value="ECO:0007669"/>
    <property type="project" value="UniProtKB-KW"/>
</dbReference>
<comment type="caution">
    <text evidence="12">The sequence shown here is derived from an EMBL/GenBank/DDBJ whole genome shotgun (WGS) entry which is preliminary data.</text>
</comment>
<dbReference type="SUPFAM" id="SSF50978">
    <property type="entry name" value="WD40 repeat-like"/>
    <property type="match status" value="1"/>
</dbReference>
<keyword evidence="9 11" id="KW-1133">Transmembrane helix</keyword>
<evidence type="ECO:0000256" key="2">
    <source>
        <dbReference type="ARBA" id="ARBA00022448"/>
    </source>
</evidence>
<dbReference type="GO" id="GO:0006888">
    <property type="term" value="P:endoplasmic reticulum to Golgi vesicle-mediated transport"/>
    <property type="evidence" value="ECO:0007669"/>
    <property type="project" value="TreeGrafter"/>
</dbReference>
<keyword evidence="5" id="KW-0677">Repeat</keyword>
<evidence type="ECO:0000256" key="1">
    <source>
        <dbReference type="ARBA" id="ARBA00004389"/>
    </source>
</evidence>
<dbReference type="GO" id="GO:0005789">
    <property type="term" value="C:endoplasmic reticulum membrane"/>
    <property type="evidence" value="ECO:0007669"/>
    <property type="project" value="UniProtKB-SubCell"/>
</dbReference>
<evidence type="ECO:0000256" key="5">
    <source>
        <dbReference type="ARBA" id="ARBA00022737"/>
    </source>
</evidence>
<name>A0A1R2C5H4_9CILI</name>
<evidence type="ECO:0000256" key="4">
    <source>
        <dbReference type="ARBA" id="ARBA00022692"/>
    </source>
</evidence>
<evidence type="ECO:0000256" key="7">
    <source>
        <dbReference type="ARBA" id="ARBA00022892"/>
    </source>
</evidence>
<keyword evidence="8" id="KW-0653">Protein transport</keyword>